<evidence type="ECO:0000256" key="13">
    <source>
        <dbReference type="RuleBase" id="RU363124"/>
    </source>
</evidence>
<dbReference type="InterPro" id="IPR036188">
    <property type="entry name" value="FAD/NAD-bd_sf"/>
</dbReference>
<accession>A0A5F8HBL1</accession>
<evidence type="ECO:0000256" key="10">
    <source>
        <dbReference type="ARBA" id="ARBA00023136"/>
    </source>
</evidence>
<dbReference type="GO" id="GO:0015031">
    <property type="term" value="P:protein transport"/>
    <property type="evidence" value="ECO:0007669"/>
    <property type="project" value="InterPro"/>
</dbReference>
<dbReference type="GO" id="GO:0016020">
    <property type="term" value="C:membrane"/>
    <property type="evidence" value="ECO:0007669"/>
    <property type="project" value="UniProtKB-SubCell"/>
</dbReference>
<evidence type="ECO:0000256" key="6">
    <source>
        <dbReference type="ARBA" id="ARBA00022490"/>
    </source>
</evidence>
<keyword evidence="5 13" id="KW-0343">GTPase activation</keyword>
<dbReference type="Proteomes" id="UP000002280">
    <property type="component" value="Chromosome 8"/>
</dbReference>
<evidence type="ECO:0000256" key="8">
    <source>
        <dbReference type="ARBA" id="ARBA00022990"/>
    </source>
</evidence>
<keyword evidence="8" id="KW-0007">Acetylation</keyword>
<reference evidence="15" key="2">
    <citation type="submission" date="2025-08" db="UniProtKB">
        <authorList>
            <consortium name="Ensembl"/>
        </authorList>
    </citation>
    <scope>IDENTIFICATION</scope>
</reference>
<dbReference type="GeneTree" id="ENSGT00950000182994"/>
<dbReference type="GO" id="GO:0005096">
    <property type="term" value="F:GTPase activator activity"/>
    <property type="evidence" value="ECO:0007669"/>
    <property type="project" value="UniProtKB-KW"/>
</dbReference>
<feature type="transmembrane region" description="Helical" evidence="14">
    <location>
        <begin position="6"/>
        <end position="25"/>
    </location>
</feature>
<evidence type="ECO:0000256" key="12">
    <source>
        <dbReference type="ARBA" id="ARBA00066224"/>
    </source>
</evidence>
<dbReference type="GO" id="GO:0007264">
    <property type="term" value="P:small GTPase-mediated signal transduction"/>
    <property type="evidence" value="ECO:0007669"/>
    <property type="project" value="InterPro"/>
</dbReference>
<dbReference type="PANTHER" id="PTHR11787">
    <property type="entry name" value="RAB GDP-DISSOCIATION INHIBITOR"/>
    <property type="match status" value="1"/>
</dbReference>
<reference evidence="15" key="3">
    <citation type="submission" date="2025-09" db="UniProtKB">
        <authorList>
            <consortium name="Ensembl"/>
        </authorList>
    </citation>
    <scope>IDENTIFICATION</scope>
</reference>
<evidence type="ECO:0000313" key="15">
    <source>
        <dbReference type="Ensembl" id="ENSMODP00000056990.1"/>
    </source>
</evidence>
<dbReference type="OMA" id="GRDWNVG"/>
<keyword evidence="16" id="KW-1185">Reference proteome</keyword>
<evidence type="ECO:0000256" key="7">
    <source>
        <dbReference type="ARBA" id="ARBA00022553"/>
    </source>
</evidence>
<dbReference type="PRINTS" id="PR00891">
    <property type="entry name" value="RABGDIREP"/>
</dbReference>
<name>A0A5F8HBL1_MONDO</name>
<evidence type="ECO:0000256" key="4">
    <source>
        <dbReference type="ARBA" id="ARBA00005593"/>
    </source>
</evidence>
<dbReference type="InterPro" id="IPR018203">
    <property type="entry name" value="GDP_dissociation_inhibitor"/>
</dbReference>
<evidence type="ECO:0000313" key="16">
    <source>
        <dbReference type="Proteomes" id="UP000002280"/>
    </source>
</evidence>
<evidence type="ECO:0000256" key="9">
    <source>
        <dbReference type="ARBA" id="ARBA00023034"/>
    </source>
</evidence>
<evidence type="ECO:0000256" key="1">
    <source>
        <dbReference type="ARBA" id="ARBA00004170"/>
    </source>
</evidence>
<dbReference type="SUPFAM" id="SSF51905">
    <property type="entry name" value="FAD/NAD(P)-binding domain"/>
    <property type="match status" value="1"/>
</dbReference>
<dbReference type="PANTHER" id="PTHR11787:SF1">
    <property type="entry name" value="RAB GDP DISSOCIATION INHIBITOR BETA"/>
    <property type="match status" value="1"/>
</dbReference>
<keyword evidence="10 14" id="KW-0472">Membrane</keyword>
<dbReference type="GO" id="GO:0005093">
    <property type="term" value="F:Rab GDP-dissociation inhibitor activity"/>
    <property type="evidence" value="ECO:0007669"/>
    <property type="project" value="InterPro"/>
</dbReference>
<keyword evidence="14" id="KW-1133">Transmembrane helix</keyword>
<dbReference type="GO" id="GO:0005794">
    <property type="term" value="C:Golgi apparatus"/>
    <property type="evidence" value="ECO:0007669"/>
    <property type="project" value="UniProtKB-SubCell"/>
</dbReference>
<evidence type="ECO:0000256" key="5">
    <source>
        <dbReference type="ARBA" id="ARBA00022468"/>
    </source>
</evidence>
<dbReference type="Gene3D" id="3.50.50.60">
    <property type="entry name" value="FAD/NAD(P)-binding domain"/>
    <property type="match status" value="1"/>
</dbReference>
<sequence length="91" mass="10227">INEDYYVILLGTSLMKCILSGIVSVNGKKVLHMDRNSNYGGESEFNALLEDLYKRFNSQGSQPASMGRGRDWNVDLITKFLMANGHLTLKK</sequence>
<evidence type="ECO:0000256" key="14">
    <source>
        <dbReference type="SAM" id="Phobius"/>
    </source>
</evidence>
<reference evidence="15 16" key="1">
    <citation type="journal article" date="2007" name="Nature">
        <title>Genome of the marsupial Monodelphis domestica reveals innovation in non-coding sequences.</title>
        <authorList>
            <person name="Mikkelsen T.S."/>
            <person name="Wakefield M.J."/>
            <person name="Aken B."/>
            <person name="Amemiya C.T."/>
            <person name="Chang J.L."/>
            <person name="Duke S."/>
            <person name="Garber M."/>
            <person name="Gentles A.J."/>
            <person name="Goodstadt L."/>
            <person name="Heger A."/>
            <person name="Jurka J."/>
            <person name="Kamal M."/>
            <person name="Mauceli E."/>
            <person name="Searle S.M."/>
            <person name="Sharpe T."/>
            <person name="Baker M.L."/>
            <person name="Batzer M.A."/>
            <person name="Benos P.V."/>
            <person name="Belov K."/>
            <person name="Clamp M."/>
            <person name="Cook A."/>
            <person name="Cuff J."/>
            <person name="Das R."/>
            <person name="Davidow L."/>
            <person name="Deakin J.E."/>
            <person name="Fazzari M.J."/>
            <person name="Glass J.L."/>
            <person name="Grabherr M."/>
            <person name="Greally J.M."/>
            <person name="Gu W."/>
            <person name="Hore T.A."/>
            <person name="Huttley G.A."/>
            <person name="Kleber M."/>
            <person name="Jirtle R.L."/>
            <person name="Koina E."/>
            <person name="Lee J.T."/>
            <person name="Mahony S."/>
            <person name="Marra M.A."/>
            <person name="Miller R.D."/>
            <person name="Nicholls R.D."/>
            <person name="Oda M."/>
            <person name="Papenfuss A.T."/>
            <person name="Parra Z.E."/>
            <person name="Pollock D.D."/>
            <person name="Ray D.A."/>
            <person name="Schein J.E."/>
            <person name="Speed T.P."/>
            <person name="Thompson K."/>
            <person name="VandeBerg J.L."/>
            <person name="Wade C.M."/>
            <person name="Walker J.A."/>
            <person name="Waters P.D."/>
            <person name="Webber C."/>
            <person name="Weidman J.R."/>
            <person name="Xie X."/>
            <person name="Zody M.C."/>
            <person name="Baldwin J."/>
            <person name="Abdouelleil A."/>
            <person name="Abdulkadir J."/>
            <person name="Abebe A."/>
            <person name="Abera B."/>
            <person name="Abreu J."/>
            <person name="Acer S.C."/>
            <person name="Aftuck L."/>
            <person name="Alexander A."/>
            <person name="An P."/>
            <person name="Anderson E."/>
            <person name="Anderson S."/>
            <person name="Arachi H."/>
            <person name="Azer M."/>
            <person name="Bachantsang P."/>
            <person name="Barry A."/>
            <person name="Bayul T."/>
            <person name="Berlin A."/>
            <person name="Bessette D."/>
            <person name="Bloom T."/>
            <person name="Bloom T."/>
            <person name="Boguslavskiy L."/>
            <person name="Bonnet C."/>
            <person name="Boukhgalter B."/>
            <person name="Bourzgui I."/>
            <person name="Brown A."/>
            <person name="Cahill P."/>
            <person name="Channer S."/>
            <person name="Cheshatsang Y."/>
            <person name="Chuda L."/>
            <person name="Citroen M."/>
            <person name="Collymore A."/>
            <person name="Cooke P."/>
            <person name="Costello M."/>
            <person name="D'Aco K."/>
            <person name="Daza R."/>
            <person name="De Haan G."/>
            <person name="DeGray S."/>
            <person name="DeMaso C."/>
            <person name="Dhargay N."/>
            <person name="Dooley K."/>
            <person name="Dooley E."/>
            <person name="Doricent M."/>
            <person name="Dorje P."/>
            <person name="Dorjee K."/>
            <person name="Dupes A."/>
            <person name="Elong R."/>
            <person name="Falk J."/>
            <person name="Farina A."/>
            <person name="Faro S."/>
            <person name="Ferguson D."/>
            <person name="Fisher S."/>
            <person name="Foley C.D."/>
            <person name="Franke A."/>
            <person name="Friedrich D."/>
            <person name="Gadbois L."/>
            <person name="Gearin G."/>
            <person name="Gearin C.R."/>
            <person name="Giannoukos G."/>
            <person name="Goode T."/>
            <person name="Graham J."/>
            <person name="Grandbois E."/>
            <person name="Grewal S."/>
            <person name="Gyaltsen K."/>
            <person name="Hafez N."/>
            <person name="Hagos B."/>
            <person name="Hall J."/>
            <person name="Henson C."/>
            <person name="Hollinger A."/>
            <person name="Honan T."/>
            <person name="Huard M.D."/>
            <person name="Hughes L."/>
            <person name="Hurhula B."/>
            <person name="Husby M.E."/>
            <person name="Kamat A."/>
            <person name="Kanga B."/>
            <person name="Kashin S."/>
            <person name="Khazanovich D."/>
            <person name="Kisner P."/>
            <person name="Lance K."/>
            <person name="Lara M."/>
            <person name="Lee W."/>
            <person name="Lennon N."/>
            <person name="Letendre F."/>
            <person name="LeVine R."/>
            <person name="Lipovsky A."/>
            <person name="Liu X."/>
            <person name="Liu J."/>
            <person name="Liu S."/>
            <person name="Lokyitsang T."/>
            <person name="Lokyitsang Y."/>
            <person name="Lubonja R."/>
            <person name="Lui A."/>
            <person name="MacDonald P."/>
            <person name="Magnisalis V."/>
            <person name="Maru K."/>
            <person name="Matthews C."/>
            <person name="McCusker W."/>
            <person name="McDonough S."/>
            <person name="Mehta T."/>
            <person name="Meldrim J."/>
            <person name="Meneus L."/>
            <person name="Mihai O."/>
            <person name="Mihalev A."/>
            <person name="Mihova T."/>
            <person name="Mittelman R."/>
            <person name="Mlenga V."/>
            <person name="Montmayeur A."/>
            <person name="Mulrain L."/>
            <person name="Navidi A."/>
            <person name="Naylor J."/>
            <person name="Negash T."/>
            <person name="Nguyen T."/>
            <person name="Nguyen N."/>
            <person name="Nicol R."/>
            <person name="Norbu C."/>
            <person name="Norbu N."/>
            <person name="Novod N."/>
            <person name="O'Neill B."/>
            <person name="Osman S."/>
            <person name="Markiewicz E."/>
            <person name="Oyono O.L."/>
            <person name="Patti C."/>
            <person name="Phunkhang P."/>
            <person name="Pierre F."/>
            <person name="Priest M."/>
            <person name="Raghuraman S."/>
            <person name="Rege F."/>
            <person name="Reyes R."/>
            <person name="Rise C."/>
            <person name="Rogov P."/>
            <person name="Ross K."/>
            <person name="Ryan E."/>
            <person name="Settipalli S."/>
            <person name="Shea T."/>
            <person name="Sherpa N."/>
            <person name="Shi L."/>
            <person name="Shih D."/>
            <person name="Sparrow T."/>
            <person name="Spaulding J."/>
            <person name="Stalker J."/>
            <person name="Stange-Thomann N."/>
            <person name="Stavropoulos S."/>
            <person name="Stone C."/>
            <person name="Strader C."/>
            <person name="Tesfaye S."/>
            <person name="Thomson T."/>
            <person name="Thoulutsang Y."/>
            <person name="Thoulutsang D."/>
            <person name="Topham K."/>
            <person name="Topping I."/>
            <person name="Tsamla T."/>
            <person name="Vassiliev H."/>
            <person name="Vo A."/>
            <person name="Wangchuk T."/>
            <person name="Wangdi T."/>
            <person name="Weiand M."/>
            <person name="Wilkinson J."/>
            <person name="Wilson A."/>
            <person name="Yadav S."/>
            <person name="Young G."/>
            <person name="Yu Q."/>
            <person name="Zembek L."/>
            <person name="Zhong D."/>
            <person name="Zimmer A."/>
            <person name="Zwirko Z."/>
            <person name="Jaffe D.B."/>
            <person name="Alvarez P."/>
            <person name="Brockman W."/>
            <person name="Butler J."/>
            <person name="Chin C."/>
            <person name="Gnerre S."/>
            <person name="MacCallum I."/>
            <person name="Graves J.A."/>
            <person name="Ponting C.P."/>
            <person name="Breen M."/>
            <person name="Samollow P.B."/>
            <person name="Lander E.S."/>
            <person name="Lindblad-Toh K."/>
        </authorList>
    </citation>
    <scope>NUCLEOTIDE SEQUENCE [LARGE SCALE GENOMIC DNA]</scope>
</reference>
<dbReference type="Ensembl" id="ENSMODT00000080267.1">
    <property type="protein sequence ID" value="ENSMODP00000056990.1"/>
    <property type="gene ID" value="ENSMODG00000041632.1"/>
</dbReference>
<dbReference type="InParanoid" id="A0A5F8HBL1"/>
<evidence type="ECO:0000256" key="3">
    <source>
        <dbReference type="ARBA" id="ARBA00004601"/>
    </source>
</evidence>
<dbReference type="STRING" id="13616.ENSMODP00000056990"/>
<keyword evidence="7" id="KW-0597">Phosphoprotein</keyword>
<protein>
    <recommendedName>
        <fullName evidence="13">Rab GDP dissociation inhibitor</fullName>
    </recommendedName>
</protein>
<dbReference type="PRINTS" id="PR00892">
    <property type="entry name" value="RABGDI"/>
</dbReference>
<comment type="subcellular location">
    <subcellularLocation>
        <location evidence="2 13">Cytoplasm</location>
    </subcellularLocation>
    <subcellularLocation>
        <location evidence="3">Golgi apparatus</location>
        <location evidence="3">trans-Golgi network</location>
    </subcellularLocation>
    <subcellularLocation>
        <location evidence="1">Membrane</location>
        <topology evidence="1">Peripheral membrane protein</topology>
    </subcellularLocation>
</comment>
<proteinExistence type="inferred from homology"/>
<evidence type="ECO:0000256" key="11">
    <source>
        <dbReference type="ARBA" id="ARBA00045960"/>
    </source>
</evidence>
<dbReference type="Gene3D" id="3.30.519.10">
    <property type="entry name" value="Guanine Nucleotide Dissociation Inhibitor, domain 2"/>
    <property type="match status" value="1"/>
</dbReference>
<keyword evidence="14" id="KW-0812">Transmembrane</keyword>
<keyword evidence="6 13" id="KW-0963">Cytoplasm</keyword>
<dbReference type="Bgee" id="ENSMODG00000041632">
    <property type="expression patterns" value="Expressed in heart and 1 other cell type or tissue"/>
</dbReference>
<organism evidence="15 16">
    <name type="scientific">Monodelphis domestica</name>
    <name type="common">Gray short-tailed opossum</name>
    <dbReference type="NCBI Taxonomy" id="13616"/>
    <lineage>
        <taxon>Eukaryota</taxon>
        <taxon>Metazoa</taxon>
        <taxon>Chordata</taxon>
        <taxon>Craniata</taxon>
        <taxon>Vertebrata</taxon>
        <taxon>Euteleostomi</taxon>
        <taxon>Mammalia</taxon>
        <taxon>Metatheria</taxon>
        <taxon>Didelphimorphia</taxon>
        <taxon>Didelphidae</taxon>
        <taxon>Monodelphis</taxon>
    </lineage>
</organism>
<comment type="subunit">
    <text evidence="12">Interacts with RHOH. Interacts with the GDP-bound inactive forms of RAB3A, RAB3B, RAB3C, RAB5A, RAB5B, RAB5C, RAB8A, RAB8B, RAB10, RAB12, RAB35, and RAB43; binds RAB3D to a lesser extent. Interacts with DZIP1; this interaction negatively regulates the interaction of GDI2 with GDP-bound RAB8A.</text>
</comment>
<dbReference type="AlphaFoldDB" id="A0A5F8HBL1"/>
<keyword evidence="9" id="KW-0333">Golgi apparatus</keyword>
<comment type="similarity">
    <text evidence="4 13">Belongs to the Rab GDI family.</text>
</comment>
<evidence type="ECO:0000256" key="2">
    <source>
        <dbReference type="ARBA" id="ARBA00004496"/>
    </source>
</evidence>
<dbReference type="InterPro" id="IPR000806">
    <property type="entry name" value="RabGDI"/>
</dbReference>
<comment type="function">
    <text evidence="11">GDP-dissociation inhibitor preventing the GDP to GTP exchange of most Rab proteins. By keeping these small GTPases in their inactive GDP-bound form regulates intracellular membrane trafficking. Negatively regulates protein transport to the cilium and ciliogenesis through the inhibition of RAB8A.</text>
</comment>
<comment type="function">
    <text evidence="13">Regulates the GDP/GTP exchange reaction of most RAB proteins by inhibiting the dissociation of GDP from them, and the subsequent binding of GTP.</text>
</comment>
<dbReference type="Pfam" id="PF00996">
    <property type="entry name" value="GDI"/>
    <property type="match status" value="1"/>
</dbReference>